<dbReference type="Gene3D" id="1.10.3720.10">
    <property type="entry name" value="MetI-like"/>
    <property type="match status" value="1"/>
</dbReference>
<dbReference type="CDD" id="cd06261">
    <property type="entry name" value="TM_PBP2"/>
    <property type="match status" value="1"/>
</dbReference>
<evidence type="ECO:0000256" key="6">
    <source>
        <dbReference type="ARBA" id="ARBA00023136"/>
    </source>
</evidence>
<dbReference type="PANTHER" id="PTHR30151">
    <property type="entry name" value="ALKANE SULFONATE ABC TRANSPORTER-RELATED, MEMBRANE SUBUNIT"/>
    <property type="match status" value="1"/>
</dbReference>
<keyword evidence="6 7" id="KW-0472">Membrane</keyword>
<feature type="transmembrane region" description="Helical" evidence="7">
    <location>
        <begin position="217"/>
        <end position="235"/>
    </location>
</feature>
<dbReference type="InterPro" id="IPR000515">
    <property type="entry name" value="MetI-like"/>
</dbReference>
<feature type="transmembrane region" description="Helical" evidence="7">
    <location>
        <begin position="91"/>
        <end position="115"/>
    </location>
</feature>
<evidence type="ECO:0000256" key="4">
    <source>
        <dbReference type="ARBA" id="ARBA00022692"/>
    </source>
</evidence>
<dbReference type="InterPro" id="IPR035906">
    <property type="entry name" value="MetI-like_sf"/>
</dbReference>
<evidence type="ECO:0000259" key="8">
    <source>
        <dbReference type="PROSITE" id="PS50928"/>
    </source>
</evidence>
<dbReference type="AlphaFoldDB" id="A0A1I6CPX3"/>
<evidence type="ECO:0000256" key="7">
    <source>
        <dbReference type="RuleBase" id="RU363032"/>
    </source>
</evidence>
<dbReference type="PROSITE" id="PS50928">
    <property type="entry name" value="ABC_TM1"/>
    <property type="match status" value="1"/>
</dbReference>
<dbReference type="EMBL" id="FOYM01000001">
    <property type="protein sequence ID" value="SFQ95214.1"/>
    <property type="molecule type" value="Genomic_DNA"/>
</dbReference>
<evidence type="ECO:0000313" key="9">
    <source>
        <dbReference type="EMBL" id="SFQ95214.1"/>
    </source>
</evidence>
<keyword evidence="2 7" id="KW-0813">Transport</keyword>
<dbReference type="STRING" id="39060.SAMN05660706_101150"/>
<protein>
    <submittedName>
        <fullName evidence="9">ABC-type nitrate/sulfonate/bicarbonate transport system, permease component</fullName>
    </submittedName>
</protein>
<evidence type="ECO:0000256" key="3">
    <source>
        <dbReference type="ARBA" id="ARBA00022475"/>
    </source>
</evidence>
<comment type="similarity">
    <text evidence="7">Belongs to the binding-protein-dependent transport system permease family.</text>
</comment>
<feature type="domain" description="ABC transmembrane type-1" evidence="8">
    <location>
        <begin position="55"/>
        <end position="235"/>
    </location>
</feature>
<dbReference type="OrthoDB" id="9804353at2"/>
<comment type="subcellular location">
    <subcellularLocation>
        <location evidence="1 7">Cell membrane</location>
        <topology evidence="1 7">Multi-pass membrane protein</topology>
    </subcellularLocation>
</comment>
<dbReference type="GO" id="GO:0055085">
    <property type="term" value="P:transmembrane transport"/>
    <property type="evidence" value="ECO:0007669"/>
    <property type="project" value="InterPro"/>
</dbReference>
<evidence type="ECO:0000256" key="5">
    <source>
        <dbReference type="ARBA" id="ARBA00022989"/>
    </source>
</evidence>
<dbReference type="GO" id="GO:0005886">
    <property type="term" value="C:plasma membrane"/>
    <property type="evidence" value="ECO:0007669"/>
    <property type="project" value="UniProtKB-SubCell"/>
</dbReference>
<evidence type="ECO:0000256" key="1">
    <source>
        <dbReference type="ARBA" id="ARBA00004651"/>
    </source>
</evidence>
<reference evidence="10" key="1">
    <citation type="submission" date="2016-10" db="EMBL/GenBank/DDBJ databases">
        <authorList>
            <person name="Varghese N."/>
            <person name="Submissions S."/>
        </authorList>
    </citation>
    <scope>NUCLEOTIDE SEQUENCE [LARGE SCALE GENOMIC DNA]</scope>
    <source>
        <strain evidence="10">DSM 3669</strain>
    </source>
</reference>
<organism evidence="9 10">
    <name type="scientific">Desulfoscipio geothermicus DSM 3669</name>
    <dbReference type="NCBI Taxonomy" id="1121426"/>
    <lineage>
        <taxon>Bacteria</taxon>
        <taxon>Bacillati</taxon>
        <taxon>Bacillota</taxon>
        <taxon>Clostridia</taxon>
        <taxon>Eubacteriales</taxon>
        <taxon>Desulfallaceae</taxon>
        <taxon>Desulfoscipio</taxon>
    </lineage>
</organism>
<proteinExistence type="inferred from homology"/>
<gene>
    <name evidence="9" type="ORF">SAMN05660706_101150</name>
</gene>
<keyword evidence="10" id="KW-1185">Reference proteome</keyword>
<evidence type="ECO:0000256" key="2">
    <source>
        <dbReference type="ARBA" id="ARBA00022448"/>
    </source>
</evidence>
<evidence type="ECO:0000313" key="10">
    <source>
        <dbReference type="Proteomes" id="UP000199584"/>
    </source>
</evidence>
<accession>A0A1I6CPX3</accession>
<feature type="transmembrane region" description="Helical" evidence="7">
    <location>
        <begin position="121"/>
        <end position="140"/>
    </location>
</feature>
<keyword evidence="4 7" id="KW-0812">Transmembrane</keyword>
<dbReference type="PANTHER" id="PTHR30151:SF20">
    <property type="entry name" value="ABC TRANSPORTER PERMEASE PROTEIN HI_0355-RELATED"/>
    <property type="match status" value="1"/>
</dbReference>
<feature type="transmembrane region" description="Helical" evidence="7">
    <location>
        <begin position="59"/>
        <end position="79"/>
    </location>
</feature>
<dbReference type="Pfam" id="PF00528">
    <property type="entry name" value="BPD_transp_1"/>
    <property type="match status" value="1"/>
</dbReference>
<feature type="transmembrane region" description="Helical" evidence="7">
    <location>
        <begin position="184"/>
        <end position="205"/>
    </location>
</feature>
<dbReference type="Proteomes" id="UP000199584">
    <property type="component" value="Unassembled WGS sequence"/>
</dbReference>
<name>A0A1I6CPX3_9FIRM</name>
<keyword evidence="5 7" id="KW-1133">Transmembrane helix</keyword>
<dbReference type="RefSeq" id="WP_092481548.1">
    <property type="nucleotide sequence ID" value="NZ_FOYM01000001.1"/>
</dbReference>
<dbReference type="SUPFAM" id="SSF161098">
    <property type="entry name" value="MetI-like"/>
    <property type="match status" value="1"/>
</dbReference>
<keyword evidence="3" id="KW-1003">Cell membrane</keyword>
<sequence>MLRNKLMAPLGFILAFLLTWEAGVRLTGIQPWLLPAPGRVAVTLWDMLPLLARHSQNTLLAAAAGLLAAVLVALALAALMDFSPWVRQGIYPLLVISQTVPIISVAPLFMIWFGLGILPKVVVVALVCFFPVAVSMVEGMEAADPDMVNLLRVMGFSRWQIIRLVRFPAAMPSFFAGLKIAGTYAVMGAVIGEWLGARSGLGVFMTRATHAYQLDRVFAAIVIISLVSLLIYALIEFFARLAMPWYFNERGND</sequence>